<dbReference type="Pfam" id="PF11738">
    <property type="entry name" value="DUF3298"/>
    <property type="match status" value="1"/>
</dbReference>
<name>A0A918QW71_9FLAO</name>
<proteinExistence type="predicted"/>
<feature type="domain" description="Deacetylase PdaC" evidence="2">
    <location>
        <begin position="41"/>
        <end position="140"/>
    </location>
</feature>
<accession>A0A918QW71</accession>
<comment type="caution">
    <text evidence="3">The sequence shown here is derived from an EMBL/GenBank/DDBJ whole genome shotgun (WGS) entry which is preliminary data.</text>
</comment>
<dbReference type="Proteomes" id="UP000636004">
    <property type="component" value="Unassembled WGS sequence"/>
</dbReference>
<sequence length="241" mass="27058">MHLKTIVLLVVFTFFTLSCKKERPAITFTENNYLFSNENIVSINIPEAHGNAEITKKINTSLEAKIQAFLNTSQSNENIGKSISNSIDAFNNEFKDFKSSFPESQQIWEAQFDGEVLYQSKDIISIALTSYVNTGGAHGMLTVSFLNFNPNTGDTLGNTELINDIQGFKKVALPFLLKSVENKDTDIKQNTEFPMPENMAYSTSGFILLYNPYEIAPYSSGLIECTIPYEYVAQYLVFNSL</sequence>
<dbReference type="PROSITE" id="PS51257">
    <property type="entry name" value="PROKAR_LIPOPROTEIN"/>
    <property type="match status" value="1"/>
</dbReference>
<reference evidence="3" key="2">
    <citation type="submission" date="2020-09" db="EMBL/GenBank/DDBJ databases">
        <authorList>
            <person name="Sun Q."/>
            <person name="Kim S."/>
        </authorList>
    </citation>
    <scope>NUCLEOTIDE SEQUENCE</scope>
    <source>
        <strain evidence="3">KCTC 12710</strain>
    </source>
</reference>
<dbReference type="Pfam" id="PF13739">
    <property type="entry name" value="PdaC"/>
    <property type="match status" value="1"/>
</dbReference>
<dbReference type="AlphaFoldDB" id="A0A918QW71"/>
<gene>
    <name evidence="3" type="ORF">GCM10007028_10840</name>
</gene>
<reference evidence="3" key="1">
    <citation type="journal article" date="2014" name="Int. J. Syst. Evol. Microbiol.">
        <title>Complete genome sequence of Corynebacterium casei LMG S-19264T (=DSM 44701T), isolated from a smear-ripened cheese.</title>
        <authorList>
            <consortium name="US DOE Joint Genome Institute (JGI-PGF)"/>
            <person name="Walter F."/>
            <person name="Albersmeier A."/>
            <person name="Kalinowski J."/>
            <person name="Ruckert C."/>
        </authorList>
    </citation>
    <scope>NUCLEOTIDE SEQUENCE</scope>
    <source>
        <strain evidence="3">KCTC 12710</strain>
    </source>
</reference>
<dbReference type="InterPro" id="IPR021729">
    <property type="entry name" value="DUF3298"/>
</dbReference>
<dbReference type="EMBL" id="BMWZ01000002">
    <property type="protein sequence ID" value="GGZ75206.1"/>
    <property type="molecule type" value="Genomic_DNA"/>
</dbReference>
<dbReference type="Gene3D" id="3.90.640.20">
    <property type="entry name" value="Heat-shock cognate protein, ATPase"/>
    <property type="match status" value="1"/>
</dbReference>
<dbReference type="RefSeq" id="WP_189359760.1">
    <property type="nucleotide sequence ID" value="NZ_BMWZ01000002.1"/>
</dbReference>
<dbReference type="InterPro" id="IPR037126">
    <property type="entry name" value="PdaC/RsiV-like_sf"/>
</dbReference>
<organism evidence="3 4">
    <name type="scientific">Algibacter mikhailovii</name>
    <dbReference type="NCBI Taxonomy" id="425498"/>
    <lineage>
        <taxon>Bacteria</taxon>
        <taxon>Pseudomonadati</taxon>
        <taxon>Bacteroidota</taxon>
        <taxon>Flavobacteriia</taxon>
        <taxon>Flavobacteriales</taxon>
        <taxon>Flavobacteriaceae</taxon>
        <taxon>Algibacter</taxon>
    </lineage>
</organism>
<evidence type="ECO:0000259" key="2">
    <source>
        <dbReference type="Pfam" id="PF13739"/>
    </source>
</evidence>
<protein>
    <recommendedName>
        <fullName evidence="5">DUF3298/DUF4163 domain-containing protein</fullName>
    </recommendedName>
</protein>
<evidence type="ECO:0000313" key="3">
    <source>
        <dbReference type="EMBL" id="GGZ75206.1"/>
    </source>
</evidence>
<evidence type="ECO:0000259" key="1">
    <source>
        <dbReference type="Pfam" id="PF11738"/>
    </source>
</evidence>
<evidence type="ECO:0000313" key="4">
    <source>
        <dbReference type="Proteomes" id="UP000636004"/>
    </source>
</evidence>
<keyword evidence="4" id="KW-1185">Reference proteome</keyword>
<evidence type="ECO:0008006" key="5">
    <source>
        <dbReference type="Google" id="ProtNLM"/>
    </source>
</evidence>
<dbReference type="InterPro" id="IPR025303">
    <property type="entry name" value="PdaC"/>
</dbReference>
<dbReference type="Gene3D" id="3.30.565.40">
    <property type="entry name" value="Fervidobacterium nodosum Rt17-B1 like"/>
    <property type="match status" value="1"/>
</dbReference>
<feature type="domain" description="DUF3298" evidence="1">
    <location>
        <begin position="186"/>
        <end position="230"/>
    </location>
</feature>